<reference evidence="4 5" key="1">
    <citation type="submission" date="2019-02" db="EMBL/GenBank/DDBJ databases">
        <title>Bacterial novel species Emticicia sp. 17J42-9 isolated from soil.</title>
        <authorList>
            <person name="Jung H.-Y."/>
        </authorList>
    </citation>
    <scope>NUCLEOTIDE SEQUENCE [LARGE SCALE GENOMIC DNA]</scope>
    <source>
        <strain evidence="4 5">17J42-9</strain>
    </source>
</reference>
<gene>
    <name evidence="4" type="ORF">EWM59_15410</name>
</gene>
<evidence type="ECO:0000313" key="5">
    <source>
        <dbReference type="Proteomes" id="UP000293162"/>
    </source>
</evidence>
<dbReference type="PANTHER" id="PTHR43401">
    <property type="entry name" value="L-THREONINE 3-DEHYDROGENASE"/>
    <property type="match status" value="1"/>
</dbReference>
<dbReference type="InterPro" id="IPR036291">
    <property type="entry name" value="NAD(P)-bd_dom_sf"/>
</dbReference>
<dbReference type="Gene3D" id="3.90.180.10">
    <property type="entry name" value="Medium-chain alcohol dehydrogenases, catalytic domain"/>
    <property type="match status" value="1"/>
</dbReference>
<dbReference type="InterPro" id="IPR013149">
    <property type="entry name" value="ADH-like_C"/>
</dbReference>
<dbReference type="AlphaFoldDB" id="A0A4Q5LYF8"/>
<organism evidence="4 5">
    <name type="scientific">Emticicia agri</name>
    <dbReference type="NCBI Taxonomy" id="2492393"/>
    <lineage>
        <taxon>Bacteria</taxon>
        <taxon>Pseudomonadati</taxon>
        <taxon>Bacteroidota</taxon>
        <taxon>Cytophagia</taxon>
        <taxon>Cytophagales</taxon>
        <taxon>Leadbetterellaceae</taxon>
        <taxon>Emticicia</taxon>
    </lineage>
</organism>
<dbReference type="Pfam" id="PF00107">
    <property type="entry name" value="ADH_zinc_N"/>
    <property type="match status" value="1"/>
</dbReference>
<dbReference type="SUPFAM" id="SSF50129">
    <property type="entry name" value="GroES-like"/>
    <property type="match status" value="1"/>
</dbReference>
<dbReference type="GO" id="GO:0016491">
    <property type="term" value="F:oxidoreductase activity"/>
    <property type="evidence" value="ECO:0007669"/>
    <property type="project" value="UniProtKB-KW"/>
</dbReference>
<evidence type="ECO:0000256" key="1">
    <source>
        <dbReference type="ARBA" id="ARBA00023002"/>
    </source>
</evidence>
<protein>
    <submittedName>
        <fullName evidence="4">Alcohol dehydrogenase</fullName>
    </submittedName>
</protein>
<evidence type="ECO:0000313" key="4">
    <source>
        <dbReference type="EMBL" id="RYU94719.1"/>
    </source>
</evidence>
<dbReference type="EMBL" id="SEWF01000022">
    <property type="protein sequence ID" value="RYU94719.1"/>
    <property type="molecule type" value="Genomic_DNA"/>
</dbReference>
<dbReference type="InterPro" id="IPR011032">
    <property type="entry name" value="GroES-like_sf"/>
</dbReference>
<dbReference type="RefSeq" id="WP_130022122.1">
    <property type="nucleotide sequence ID" value="NZ_SEWF01000022.1"/>
</dbReference>
<keyword evidence="1" id="KW-0560">Oxidoreductase</keyword>
<proteinExistence type="predicted"/>
<dbReference type="PANTHER" id="PTHR43401:SF2">
    <property type="entry name" value="L-THREONINE 3-DEHYDROGENASE"/>
    <property type="match status" value="1"/>
</dbReference>
<dbReference type="Proteomes" id="UP000293162">
    <property type="component" value="Unassembled WGS sequence"/>
</dbReference>
<name>A0A4Q5LYF8_9BACT</name>
<dbReference type="InterPro" id="IPR050129">
    <property type="entry name" value="Zn_alcohol_dh"/>
</dbReference>
<evidence type="ECO:0000259" key="2">
    <source>
        <dbReference type="Pfam" id="PF00107"/>
    </source>
</evidence>
<dbReference type="InterPro" id="IPR013154">
    <property type="entry name" value="ADH-like_N"/>
</dbReference>
<feature type="domain" description="Alcohol dehydrogenase-like N-terminal" evidence="3">
    <location>
        <begin position="24"/>
        <end position="128"/>
    </location>
</feature>
<dbReference type="Gene3D" id="3.40.50.720">
    <property type="entry name" value="NAD(P)-binding Rossmann-like Domain"/>
    <property type="match status" value="1"/>
</dbReference>
<comment type="caution">
    <text evidence="4">The sequence shown here is derived from an EMBL/GenBank/DDBJ whole genome shotgun (WGS) entry which is preliminary data.</text>
</comment>
<sequence length="350" mass="38685">MKAAVYRGKEEILVEEVNMPTLEEGEVLLEIEACNVCGTDLRTYRHGDKKITPPRILGHEFCGRVVESRSTEKAIKVGDRVLMYIVLSCGECRYCKAGRENLCQSRTTMAYHVDGAFAPYMKVPAKAVRRKQLFKVNEEMPSEYLSLAEPLGCVINAHGRGRLEVGLKDKVAIIGAGPIGVMHALVSRFQGAQQVDVYDVMQTRLEKATQFDIDHVVKVEKENGHLEKALELTEGLGYDVVIVAVSVAQAQTDALEIAGKAGRVEFFGGLPKSNPFATLNTNHLHYKELRISGSYSEKMSDFQAATALVQKKSFPADKIVTHTLPLDRITESFTLMESGEALKVSIKPNL</sequence>
<feature type="domain" description="Alcohol dehydrogenase-like C-terminal" evidence="2">
    <location>
        <begin position="178"/>
        <end position="310"/>
    </location>
</feature>
<keyword evidence="5" id="KW-1185">Reference proteome</keyword>
<dbReference type="OrthoDB" id="9806940at2"/>
<accession>A0A4Q5LYF8</accession>
<evidence type="ECO:0000259" key="3">
    <source>
        <dbReference type="Pfam" id="PF08240"/>
    </source>
</evidence>
<dbReference type="Pfam" id="PF08240">
    <property type="entry name" value="ADH_N"/>
    <property type="match status" value="1"/>
</dbReference>
<dbReference type="SUPFAM" id="SSF51735">
    <property type="entry name" value="NAD(P)-binding Rossmann-fold domains"/>
    <property type="match status" value="1"/>
</dbReference>